<dbReference type="Pfam" id="PF20240">
    <property type="entry name" value="DUF6597"/>
    <property type="match status" value="1"/>
</dbReference>
<reference evidence="5" key="1">
    <citation type="submission" date="2023-03" db="EMBL/GenBank/DDBJ databases">
        <authorList>
            <person name="Shen W."/>
            <person name="Cai J."/>
        </authorList>
    </citation>
    <scope>NUCLEOTIDE SEQUENCE</scope>
    <source>
        <strain evidence="5">B646-2</strain>
    </source>
</reference>
<dbReference type="EMBL" id="JARPXM010000003">
    <property type="protein sequence ID" value="MDT2537451.1"/>
    <property type="molecule type" value="Genomic_DNA"/>
</dbReference>
<sequence length="258" mass="30390">MYYPIQLPFVLNKDFTRVMSYHEKLVPECSEFIICFWQMTPKTNEQTQIKNVIIADGCIDLIADYDQKMLFFTGNQKTDFEYDIQTPTRFFGARMMPGAFYQLTELPAARAMDDYVLMQDVFKDFNTEQFFSASFDEAQLILQAYLTEKFEGKKANEYTQLFPRLSDKIPQTAKELYEHLFLSPRQCQRVFAKSFGLTPKMVLSILRFQRCLTILTSEQARPTDILTVTNYYDQSHFNKDFKQHLGITPLELVSRYKE</sequence>
<accession>A0AAW8STK1</accession>
<evidence type="ECO:0000256" key="1">
    <source>
        <dbReference type="ARBA" id="ARBA00023015"/>
    </source>
</evidence>
<evidence type="ECO:0000256" key="3">
    <source>
        <dbReference type="ARBA" id="ARBA00023163"/>
    </source>
</evidence>
<dbReference type="PROSITE" id="PS01124">
    <property type="entry name" value="HTH_ARAC_FAMILY_2"/>
    <property type="match status" value="1"/>
</dbReference>
<evidence type="ECO:0000259" key="4">
    <source>
        <dbReference type="PROSITE" id="PS01124"/>
    </source>
</evidence>
<keyword evidence="2" id="KW-0238">DNA-binding</keyword>
<evidence type="ECO:0000256" key="2">
    <source>
        <dbReference type="ARBA" id="ARBA00023125"/>
    </source>
</evidence>
<feature type="domain" description="HTH araC/xylS-type" evidence="4">
    <location>
        <begin position="172"/>
        <end position="255"/>
    </location>
</feature>
<dbReference type="InterPro" id="IPR018060">
    <property type="entry name" value="HTH_AraC"/>
</dbReference>
<dbReference type="Gene3D" id="1.10.10.60">
    <property type="entry name" value="Homeodomain-like"/>
    <property type="match status" value="1"/>
</dbReference>
<dbReference type="AlphaFoldDB" id="A0AAW8STK1"/>
<proteinExistence type="predicted"/>
<organism evidence="5 6">
    <name type="scientific">Enterococcus raffinosus</name>
    <dbReference type="NCBI Taxonomy" id="71452"/>
    <lineage>
        <taxon>Bacteria</taxon>
        <taxon>Bacillati</taxon>
        <taxon>Bacillota</taxon>
        <taxon>Bacilli</taxon>
        <taxon>Lactobacillales</taxon>
        <taxon>Enterococcaceae</taxon>
        <taxon>Enterococcus</taxon>
    </lineage>
</organism>
<dbReference type="PANTHER" id="PTHR46796">
    <property type="entry name" value="HTH-TYPE TRANSCRIPTIONAL ACTIVATOR RHAS-RELATED"/>
    <property type="match status" value="1"/>
</dbReference>
<dbReference type="PANTHER" id="PTHR46796:SF13">
    <property type="entry name" value="HTH-TYPE TRANSCRIPTIONAL ACTIVATOR RHAS"/>
    <property type="match status" value="1"/>
</dbReference>
<dbReference type="RefSeq" id="WP_010746717.1">
    <property type="nucleotide sequence ID" value="NZ_BAAAXM010000009.1"/>
</dbReference>
<dbReference type="InterPro" id="IPR009057">
    <property type="entry name" value="Homeodomain-like_sf"/>
</dbReference>
<evidence type="ECO:0000313" key="6">
    <source>
        <dbReference type="Proteomes" id="UP001249240"/>
    </source>
</evidence>
<dbReference type="GO" id="GO:0003700">
    <property type="term" value="F:DNA-binding transcription factor activity"/>
    <property type="evidence" value="ECO:0007669"/>
    <property type="project" value="InterPro"/>
</dbReference>
<keyword evidence="3" id="KW-0804">Transcription</keyword>
<dbReference type="Proteomes" id="UP001249240">
    <property type="component" value="Unassembled WGS sequence"/>
</dbReference>
<dbReference type="SMART" id="SM00342">
    <property type="entry name" value="HTH_ARAC"/>
    <property type="match status" value="1"/>
</dbReference>
<dbReference type="SUPFAM" id="SSF46689">
    <property type="entry name" value="Homeodomain-like"/>
    <property type="match status" value="1"/>
</dbReference>
<keyword evidence="1" id="KW-0805">Transcription regulation</keyword>
<dbReference type="GO" id="GO:0043565">
    <property type="term" value="F:sequence-specific DNA binding"/>
    <property type="evidence" value="ECO:0007669"/>
    <property type="project" value="InterPro"/>
</dbReference>
<comment type="caution">
    <text evidence="5">The sequence shown here is derived from an EMBL/GenBank/DDBJ whole genome shotgun (WGS) entry which is preliminary data.</text>
</comment>
<dbReference type="InterPro" id="IPR050204">
    <property type="entry name" value="AraC_XylS_family_regulators"/>
</dbReference>
<protein>
    <submittedName>
        <fullName evidence="5">Helix-turn-helix domain-containing protein</fullName>
    </submittedName>
</protein>
<dbReference type="InterPro" id="IPR046532">
    <property type="entry name" value="DUF6597"/>
</dbReference>
<gene>
    <name evidence="5" type="ORF">P7D78_04895</name>
</gene>
<dbReference type="Pfam" id="PF12833">
    <property type="entry name" value="HTH_18"/>
    <property type="match status" value="1"/>
</dbReference>
<evidence type="ECO:0000313" key="5">
    <source>
        <dbReference type="EMBL" id="MDT2537451.1"/>
    </source>
</evidence>
<name>A0AAW8STK1_9ENTE</name>